<name>A0A365XSV7_9BACT</name>
<proteinExistence type="predicted"/>
<comment type="caution">
    <text evidence="3">The sequence shown here is derived from an EMBL/GenBank/DDBJ whole genome shotgun (WGS) entry which is preliminary data.</text>
</comment>
<sequence length="333" mass="35651">MRKFNINIKALAACGILLLTAASCSKDKDVQPAKDSNRVVQVLADNFNLSIMSTVVGRSNLRSELNEAGPFTVFAPSDEAFAKSGYGTPVSVLSAPVTLIGSIAAYHTVEGNYDLNKMPFLFNQEITSRGGKLFVTKWVKGKDTVLTINGSRLLASSIKASNGQVQVIDRMLQPYLYGTIGDAIAAESSLTLFWQAIQRAGLVELLNGKTPVTVYAPSNTAMISKGYTTVEAINAVPVAEIAAFAKYHIVADRRFVNDYILTTAAGKTTATQGMLDNNSVAVKLIPDLQKPGAFTGIRLRGPGNNTDVNLLKQDVIAGNGVLHIVDNTLRITQ</sequence>
<dbReference type="Pfam" id="PF02469">
    <property type="entry name" value="Fasciclin"/>
    <property type="match status" value="2"/>
</dbReference>
<accession>A0A365XSV7</accession>
<dbReference type="RefSeq" id="WP_113618187.1">
    <property type="nucleotide sequence ID" value="NZ_QFFJ01000002.1"/>
</dbReference>
<feature type="domain" description="FAS1" evidence="2">
    <location>
        <begin position="36"/>
        <end position="172"/>
    </location>
</feature>
<dbReference type="Gene3D" id="2.30.180.10">
    <property type="entry name" value="FAS1 domain"/>
    <property type="match status" value="2"/>
</dbReference>
<evidence type="ECO:0000256" key="1">
    <source>
        <dbReference type="SAM" id="SignalP"/>
    </source>
</evidence>
<dbReference type="PANTHER" id="PTHR10900:SF77">
    <property type="entry name" value="FI19380P1"/>
    <property type="match status" value="1"/>
</dbReference>
<dbReference type="AlphaFoldDB" id="A0A365XSV7"/>
<dbReference type="OrthoDB" id="1144324at2"/>
<dbReference type="EMBL" id="QFFJ01000002">
    <property type="protein sequence ID" value="RBL89442.1"/>
    <property type="molecule type" value="Genomic_DNA"/>
</dbReference>
<feature type="signal peptide" evidence="1">
    <location>
        <begin position="1"/>
        <end position="25"/>
    </location>
</feature>
<evidence type="ECO:0000259" key="2">
    <source>
        <dbReference type="PROSITE" id="PS50213"/>
    </source>
</evidence>
<protein>
    <submittedName>
        <fullName evidence="3">Fasciclin</fullName>
    </submittedName>
</protein>
<dbReference type="PROSITE" id="PS50213">
    <property type="entry name" value="FAS1"/>
    <property type="match status" value="2"/>
</dbReference>
<gene>
    <name evidence="3" type="ORF">DF182_23285</name>
</gene>
<reference evidence="3 4" key="1">
    <citation type="submission" date="2018-05" db="EMBL/GenBank/DDBJ databases">
        <title>Chitinophaga sp. K3CV102501T nov., isolated from isolated from a monsoon evergreen broad-leaved forest soil.</title>
        <authorList>
            <person name="Lv Y."/>
        </authorList>
    </citation>
    <scope>NUCLEOTIDE SEQUENCE [LARGE SCALE GENOMIC DNA]</scope>
    <source>
        <strain evidence="3 4">GDMCC 1.1325</strain>
    </source>
</reference>
<dbReference type="GO" id="GO:0005615">
    <property type="term" value="C:extracellular space"/>
    <property type="evidence" value="ECO:0007669"/>
    <property type="project" value="TreeGrafter"/>
</dbReference>
<feature type="chain" id="PRO_5016975487" evidence="1">
    <location>
        <begin position="26"/>
        <end position="333"/>
    </location>
</feature>
<evidence type="ECO:0000313" key="4">
    <source>
        <dbReference type="Proteomes" id="UP000253410"/>
    </source>
</evidence>
<keyword evidence="4" id="KW-1185">Reference proteome</keyword>
<organism evidence="3 4">
    <name type="scientific">Chitinophaga flava</name>
    <dbReference type="NCBI Taxonomy" id="2259036"/>
    <lineage>
        <taxon>Bacteria</taxon>
        <taxon>Pseudomonadati</taxon>
        <taxon>Bacteroidota</taxon>
        <taxon>Chitinophagia</taxon>
        <taxon>Chitinophagales</taxon>
        <taxon>Chitinophagaceae</taxon>
        <taxon>Chitinophaga</taxon>
    </lineage>
</organism>
<dbReference type="InterPro" id="IPR000782">
    <property type="entry name" value="FAS1_domain"/>
</dbReference>
<feature type="domain" description="FAS1" evidence="2">
    <location>
        <begin position="177"/>
        <end position="329"/>
    </location>
</feature>
<dbReference type="PROSITE" id="PS51257">
    <property type="entry name" value="PROKAR_LIPOPROTEIN"/>
    <property type="match status" value="1"/>
</dbReference>
<dbReference type="SUPFAM" id="SSF82153">
    <property type="entry name" value="FAS1 domain"/>
    <property type="match status" value="2"/>
</dbReference>
<dbReference type="PANTHER" id="PTHR10900">
    <property type="entry name" value="PERIOSTIN-RELATED"/>
    <property type="match status" value="1"/>
</dbReference>
<keyword evidence="1" id="KW-0732">Signal</keyword>
<dbReference type="Proteomes" id="UP000253410">
    <property type="component" value="Unassembled WGS sequence"/>
</dbReference>
<dbReference type="InterPro" id="IPR036378">
    <property type="entry name" value="FAS1_dom_sf"/>
</dbReference>
<dbReference type="InterPro" id="IPR050904">
    <property type="entry name" value="Adhesion/Biosynth-related"/>
</dbReference>
<dbReference type="SMART" id="SM00554">
    <property type="entry name" value="FAS1"/>
    <property type="match status" value="2"/>
</dbReference>
<evidence type="ECO:0000313" key="3">
    <source>
        <dbReference type="EMBL" id="RBL89442.1"/>
    </source>
</evidence>